<name>A0AA37KDX6_9BACT</name>
<organism evidence="2 3">
    <name type="scientific">Parabacteroides merdae</name>
    <dbReference type="NCBI Taxonomy" id="46503"/>
    <lineage>
        <taxon>Bacteria</taxon>
        <taxon>Pseudomonadati</taxon>
        <taxon>Bacteroidota</taxon>
        <taxon>Bacteroidia</taxon>
        <taxon>Bacteroidales</taxon>
        <taxon>Tannerellaceae</taxon>
        <taxon>Parabacteroides</taxon>
    </lineage>
</organism>
<evidence type="ECO:0000313" key="2">
    <source>
        <dbReference type="EMBL" id="GKH73540.1"/>
    </source>
</evidence>
<comment type="caution">
    <text evidence="2">The sequence shown here is derived from an EMBL/GenBank/DDBJ whole genome shotgun (WGS) entry which is preliminary data.</text>
</comment>
<dbReference type="AlphaFoldDB" id="A0AA37KDX6"/>
<keyword evidence="1" id="KW-0812">Transmembrane</keyword>
<evidence type="ECO:0000313" key="3">
    <source>
        <dbReference type="Proteomes" id="UP001055114"/>
    </source>
</evidence>
<dbReference type="EMBL" id="BQNZ01000003">
    <property type="protein sequence ID" value="GKH73540.1"/>
    <property type="molecule type" value="Genomic_DNA"/>
</dbReference>
<dbReference type="Proteomes" id="UP001055114">
    <property type="component" value="Unassembled WGS sequence"/>
</dbReference>
<feature type="transmembrane region" description="Helical" evidence="1">
    <location>
        <begin position="12"/>
        <end position="30"/>
    </location>
</feature>
<sequence length="94" mass="11533">MILKIVADRYLYLSLSGILLLVSYKIIDWIEKEHHVFPKLLLFLSMLFYILYFMSYTYSYSKQWEDTDTVKHYLRSFYKGEYEEKDINGRENHD</sequence>
<gene>
    <name evidence="2" type="ORF">CE91St3_34030</name>
</gene>
<protein>
    <submittedName>
        <fullName evidence="2">Uncharacterized protein</fullName>
    </submittedName>
</protein>
<evidence type="ECO:0000256" key="1">
    <source>
        <dbReference type="SAM" id="Phobius"/>
    </source>
</evidence>
<proteinExistence type="predicted"/>
<feature type="transmembrane region" description="Helical" evidence="1">
    <location>
        <begin position="36"/>
        <end position="54"/>
    </location>
</feature>
<accession>A0AA37KDX6</accession>
<keyword evidence="1" id="KW-1133">Transmembrane helix</keyword>
<keyword evidence="1" id="KW-0472">Membrane</keyword>
<reference evidence="2" key="1">
    <citation type="submission" date="2022-01" db="EMBL/GenBank/DDBJ databases">
        <title>Novel bile acid biosynthetic pathways are enriched in the microbiome of centenarians.</title>
        <authorList>
            <person name="Sato Y."/>
            <person name="Atarashi K."/>
            <person name="Plichta R.D."/>
            <person name="Arai Y."/>
            <person name="Sasajima S."/>
            <person name="Kearney M.S."/>
            <person name="Suda W."/>
            <person name="Takeshita K."/>
            <person name="Sasaki T."/>
            <person name="Okamoto S."/>
            <person name="Skelly N.A."/>
            <person name="Okamura Y."/>
            <person name="Vlamakis H."/>
            <person name="Li Y."/>
            <person name="Tanoue T."/>
            <person name="Takei H."/>
            <person name="Nittono H."/>
            <person name="Narushima S."/>
            <person name="Irie J."/>
            <person name="Itoh H."/>
            <person name="Moriya K."/>
            <person name="Sugiura Y."/>
            <person name="Suematsu M."/>
            <person name="Moritoki N."/>
            <person name="Shibata S."/>
            <person name="Littman R.D."/>
            <person name="Fischbach A.M."/>
            <person name="Uwamino Y."/>
            <person name="Inoue T."/>
            <person name="Honda A."/>
            <person name="Hattori M."/>
            <person name="Murai T."/>
            <person name="Xavier J.R."/>
            <person name="Hirose N."/>
            <person name="Honda K."/>
        </authorList>
    </citation>
    <scope>NUCLEOTIDE SEQUENCE</scope>
    <source>
        <strain evidence="2">CE91-St3</strain>
    </source>
</reference>